<evidence type="ECO:0000313" key="4">
    <source>
        <dbReference type="EMBL" id="EEP54602.1"/>
    </source>
</evidence>
<comment type="similarity">
    <text evidence="1">Belongs to the ParB family.</text>
</comment>
<reference evidence="4 5" key="1">
    <citation type="submission" date="2009-08" db="EMBL/GenBank/DDBJ databases">
        <authorList>
            <person name="Shrivastava S."/>
            <person name="Brinkac L.B."/>
            <person name="Brown J.L."/>
            <person name="Bruce D.B."/>
            <person name="Detter C."/>
            <person name="Green L.D."/>
            <person name="Munk C.A."/>
            <person name="Rogers Y.C."/>
            <person name="Tapia R."/>
            <person name="Sims D.R."/>
            <person name="Smith L.A."/>
            <person name="Smith T.J."/>
            <person name="Sutton G."/>
            <person name="Brettin T."/>
        </authorList>
    </citation>
    <scope>NUCLEOTIDE SEQUENCE [LARGE SCALE GENOMIC DNA]</scope>
    <source>
        <strain evidence="5">E4 str. BoNT E BL5262</strain>
    </source>
</reference>
<dbReference type="PANTHER" id="PTHR33375:SF1">
    <property type="entry name" value="CHROMOSOME-PARTITIONING PROTEIN PARB-RELATED"/>
    <property type="match status" value="1"/>
</dbReference>
<dbReference type="GO" id="GO:0003677">
    <property type="term" value="F:DNA binding"/>
    <property type="evidence" value="ECO:0007669"/>
    <property type="project" value="InterPro"/>
</dbReference>
<comment type="caution">
    <text evidence="4">The sequence shown here is derived from an EMBL/GenBank/DDBJ whole genome shotgun (WGS) entry which is preliminary data.</text>
</comment>
<feature type="domain" description="ParB-like N-terminal" evidence="3">
    <location>
        <begin position="24"/>
        <end position="111"/>
    </location>
</feature>
<evidence type="ECO:0000256" key="1">
    <source>
        <dbReference type="ARBA" id="ARBA00006295"/>
    </source>
</evidence>
<dbReference type="PANTHER" id="PTHR33375">
    <property type="entry name" value="CHROMOSOME-PARTITIONING PROTEIN PARB-RELATED"/>
    <property type="match status" value="1"/>
</dbReference>
<dbReference type="SUPFAM" id="SSF109709">
    <property type="entry name" value="KorB DNA-binding domain-like"/>
    <property type="match status" value="1"/>
</dbReference>
<dbReference type="NCBIfam" id="TIGR00180">
    <property type="entry name" value="parB_part"/>
    <property type="match status" value="1"/>
</dbReference>
<evidence type="ECO:0000256" key="2">
    <source>
        <dbReference type="SAM" id="Coils"/>
    </source>
</evidence>
<dbReference type="SUPFAM" id="SSF110849">
    <property type="entry name" value="ParB/Sulfiredoxin"/>
    <property type="match status" value="1"/>
</dbReference>
<dbReference type="Gene3D" id="1.10.10.2830">
    <property type="match status" value="1"/>
</dbReference>
<name>C4II60_CLOBU</name>
<dbReference type="SMART" id="SM00470">
    <property type="entry name" value="ParB"/>
    <property type="match status" value="1"/>
</dbReference>
<dbReference type="InterPro" id="IPR036086">
    <property type="entry name" value="ParB/Sulfiredoxin_sf"/>
</dbReference>
<dbReference type="eggNOG" id="COG1475">
    <property type="taxonomic scope" value="Bacteria"/>
</dbReference>
<dbReference type="GO" id="GO:0007059">
    <property type="term" value="P:chromosome segregation"/>
    <property type="evidence" value="ECO:0007669"/>
    <property type="project" value="TreeGrafter"/>
</dbReference>
<dbReference type="GO" id="GO:0005694">
    <property type="term" value="C:chromosome"/>
    <property type="evidence" value="ECO:0007669"/>
    <property type="project" value="TreeGrafter"/>
</dbReference>
<feature type="coiled-coil region" evidence="2">
    <location>
        <begin position="260"/>
        <end position="294"/>
    </location>
</feature>
<organism evidence="4 5">
    <name type="scientific">Clostridium butyricum E4 str. BoNT E BL5262</name>
    <dbReference type="NCBI Taxonomy" id="632245"/>
    <lineage>
        <taxon>Bacteria</taxon>
        <taxon>Bacillati</taxon>
        <taxon>Bacillota</taxon>
        <taxon>Clostridia</taxon>
        <taxon>Eubacteriales</taxon>
        <taxon>Clostridiaceae</taxon>
        <taxon>Clostridium</taxon>
    </lineage>
</organism>
<dbReference type="STRING" id="1492.ATN24_14010"/>
<dbReference type="CDD" id="cd16396">
    <property type="entry name" value="Noc_N"/>
    <property type="match status" value="1"/>
</dbReference>
<sequence>MSSYLKGIASRVNNINNTDDGFTQELDIDLLVPSKNNFYGIRLVEELMESIKENGLMHNLVVRKKDDGTYEILSGERRFRALKELGHKKVPCNIKEVSDLDAELLLIQANMQQRELNIQEKMEGIRKLQEIYKEKRKSGEKLEGKTRDLIGKDLNMSGVQVGRYQKIDKDLIESLKEKLNSEDITVTQAHTLSSLTESEQEIISDEIKDLNCKEHKEEVETLINGIKQPVENKHDKELIDEMYSKSNSKSDIVVSDCAKNADETEQKKEIKTEFNEIENKIDELKEMIKQSEKIDLVINMSYIKGCFRVSEIELKHRTLEIYLKGQKNILKIEINTNDYSNQLKKVNEICYGESTLKPKKAYKINLNTYLWFHNTIGYGDE</sequence>
<dbReference type="InterPro" id="IPR050336">
    <property type="entry name" value="Chromosome_partition/occlusion"/>
</dbReference>
<dbReference type="InterPro" id="IPR004437">
    <property type="entry name" value="ParB/RepB/Spo0J"/>
</dbReference>
<protein>
    <submittedName>
        <fullName evidence="4">Partition protein</fullName>
    </submittedName>
</protein>
<evidence type="ECO:0000259" key="3">
    <source>
        <dbReference type="SMART" id="SM00470"/>
    </source>
</evidence>
<accession>C4II60</accession>
<dbReference type="InterPro" id="IPR003115">
    <property type="entry name" value="ParB_N"/>
</dbReference>
<keyword evidence="2" id="KW-0175">Coiled coil</keyword>
<dbReference type="AlphaFoldDB" id="C4II60"/>
<dbReference type="EMBL" id="ACOM01000005">
    <property type="protein sequence ID" value="EEP54602.1"/>
    <property type="molecule type" value="Genomic_DNA"/>
</dbReference>
<dbReference type="RefSeq" id="WP_003415399.1">
    <property type="nucleotide sequence ID" value="NZ_ACOM01000005.1"/>
</dbReference>
<dbReference type="Gene3D" id="3.90.1530.30">
    <property type="match status" value="1"/>
</dbReference>
<keyword evidence="5" id="KW-1185">Reference proteome</keyword>
<dbReference type="Proteomes" id="UP000003081">
    <property type="component" value="Unassembled WGS sequence"/>
</dbReference>
<gene>
    <name evidence="4" type="ORF">CLP_2944</name>
</gene>
<dbReference type="Pfam" id="PF02195">
    <property type="entry name" value="ParB_N"/>
    <property type="match status" value="1"/>
</dbReference>
<proteinExistence type="inferred from homology"/>
<evidence type="ECO:0000313" key="5">
    <source>
        <dbReference type="Proteomes" id="UP000003081"/>
    </source>
</evidence>
<dbReference type="HOGENOM" id="CLU_722999_0_0_9"/>